<reference evidence="1" key="1">
    <citation type="submission" date="2021-05" db="EMBL/GenBank/DDBJ databases">
        <title>Draft genomes of bacteria isolated from model marine particles.</title>
        <authorList>
            <person name="Datta M.S."/>
            <person name="Schwartzman J.A."/>
            <person name="Enke T.N."/>
            <person name="Saavedra J."/>
            <person name="Cermak N."/>
            <person name="Cordero O.X."/>
        </authorList>
    </citation>
    <scope>NUCLEOTIDE SEQUENCE</scope>
    <source>
        <strain evidence="1">I2M19</strain>
    </source>
</reference>
<sequence>MKRILLLLVVFVVCLNTAAQSLDLSQPLSTNSKIKKGVLPNGLTYYIYNTDVTKKAVSYYIIQNVGSVLENDDQQGLAHFLEHMAFNGTKNFEGKGILNTLQKHGAVFGKDINAYTSFDETVYNMNDIPATQELIDTCLLVLHDWSNDLLLTDEEIDAERGVIKEEWRTRQSGRMRVLKQSLPTMFNNTIYSKRMPIGTMSVVENFEYKALRDFYHDWYRSDLQAIAIIGDVDVNTVESKIIKLFTPIPAVDNPKERFLVNIPDNNQMLYSLAMDEEVTTSQINFSIRHQKALTNETVADLRQSLINRMIISMLSSRIREISKKPDAPFLGAGISYGNFTRTTNSLNLNIYPKPNEQHKAFKAGLEELNRAVKFGFTEGEIERTEIKIKNSYETQITKVDDKSHKRIASEIQKNYLENTTLSDVTKNYELVKIILDKLTADDIHNRLKELYTQKNRSLIVTGVKGKNNLTESEALDIISTVENDERLLAYFDDFGGKALMSGIEIIPGEIRTERDNEAIEATTFRLTNGVTVHYKYANKNKNDVQLRAISYGGTSLLNNDDLPSADLLGNFIASSGLGNYSATDLAKVLAGKTAKTHIEVNGLTESITGSSVTKDVETLLQMIYLRFVKPRFDDDAYKVLMGKIDNYIIRRSNDVNQKINDSVTIAVYGKNNPKRALFTREYANKMTFDKMKSIYLDRFKNVADFEFFIVGDIDQKTLKPLLEKYIASIPATKEKETWKDNSVNWVSNSIDKDVFIKMEDPKSTVHIAYKNNMDYSLENEIIAKTVGDILQLRFTETLREEEGGTYGASALASIVKRPLEQAFISVNFDCNPEKVEQLISIVHAELKKIAKGEINQVDLDKTTTNYLKERKQQQDYNSYDMTLLTNFYREGYNMNSPENFEKIINEISVKDIKSFVKHVLKKAKTYEVVIKPKN</sequence>
<evidence type="ECO:0000313" key="1">
    <source>
        <dbReference type="EMBL" id="MBU2951213.1"/>
    </source>
</evidence>
<keyword evidence="2" id="KW-1185">Reference proteome</keyword>
<dbReference type="Proteomes" id="UP001647509">
    <property type="component" value="Unassembled WGS sequence"/>
</dbReference>
<accession>A0ACC5UA57</accession>
<name>A0ACC5UA57_9FLAO</name>
<comment type="caution">
    <text evidence="1">The sequence shown here is derived from an EMBL/GenBank/DDBJ whole genome shotgun (WGS) entry which is preliminary data.</text>
</comment>
<gene>
    <name evidence="1" type="ORF">KO493_10940</name>
</gene>
<organism evidence="1 2">
    <name type="scientific">Pseudotamlana agarivorans</name>
    <dbReference type="NCBI Taxonomy" id="481183"/>
    <lineage>
        <taxon>Bacteria</taxon>
        <taxon>Pseudomonadati</taxon>
        <taxon>Bacteroidota</taxon>
        <taxon>Flavobacteriia</taxon>
        <taxon>Flavobacteriales</taxon>
        <taxon>Flavobacteriaceae</taxon>
        <taxon>Pseudotamlana</taxon>
    </lineage>
</organism>
<dbReference type="EMBL" id="JAHKPD010000018">
    <property type="protein sequence ID" value="MBU2951213.1"/>
    <property type="molecule type" value="Genomic_DNA"/>
</dbReference>
<protein>
    <submittedName>
        <fullName evidence="1">Insulinase family protein</fullName>
    </submittedName>
</protein>
<proteinExistence type="predicted"/>
<evidence type="ECO:0000313" key="2">
    <source>
        <dbReference type="Proteomes" id="UP001647509"/>
    </source>
</evidence>